<dbReference type="GO" id="GO:0015562">
    <property type="term" value="F:efflux transmembrane transporter activity"/>
    <property type="evidence" value="ECO:0007669"/>
    <property type="project" value="TreeGrafter"/>
</dbReference>
<dbReference type="HOGENOM" id="CLU_018816_1_2_6"/>
<dbReference type="Gene3D" id="2.40.50.100">
    <property type="match status" value="1"/>
</dbReference>
<dbReference type="PANTHER" id="PTHR30469:SF11">
    <property type="entry name" value="BLL4320 PROTEIN"/>
    <property type="match status" value="1"/>
</dbReference>
<dbReference type="Proteomes" id="UP000004263">
    <property type="component" value="Unassembled WGS sequence"/>
</dbReference>
<evidence type="ECO:0000313" key="7">
    <source>
        <dbReference type="Proteomes" id="UP000004263"/>
    </source>
</evidence>
<evidence type="ECO:0000256" key="2">
    <source>
        <dbReference type="SAM" id="SignalP"/>
    </source>
</evidence>
<dbReference type="AlphaFoldDB" id="Q1N4K5"/>
<sequence>MRTLTTLLIGILALASYSAVANQGLPAEVINVEPQSISNKIESIGTLKANKGIILSAEVSGRITNIGFQSGDEVKQGELLFALEHSAEAAAVNEAKARVRLSQIEFDRAKTLLKKNAASQTDLDRAKANLAINQAQAESAASRLSKFKIKAPFNGMAGIHDYSEGEYINAGESLLELVDISTLNLDFFVPETNLKDVAVGQTLEISLPAFPKQNFTGEVIAISPKITETGRSLKVRARINNQKGLLKPGLFANVFLLINTQDDALLIPEQSLIPQGNQYFVMTVVDGKVNQVPVELGARKGALVQITSGINAGDTVITAGQIKLRPGMPVTALTPEMMQAKAKQQQQ</sequence>
<proteinExistence type="inferred from homology"/>
<dbReference type="OrthoDB" id="9800613at2"/>
<reference evidence="6 7" key="1">
    <citation type="submission" date="2006-03" db="EMBL/GenBank/DDBJ databases">
        <authorList>
            <person name="Pinhassi J."/>
            <person name="Pedros-Alio C."/>
            <person name="Ferriera S."/>
            <person name="Johnson J."/>
            <person name="Kravitz S."/>
            <person name="Halpern A."/>
            <person name="Remington K."/>
            <person name="Beeson K."/>
            <person name="Tran B."/>
            <person name="Rogers Y.-H."/>
            <person name="Friedman R."/>
            <person name="Venter J.C."/>
        </authorList>
    </citation>
    <scope>NUCLEOTIDE SEQUENCE [LARGE SCALE GENOMIC DNA]</scope>
    <source>
        <strain evidence="6 7">RED65</strain>
    </source>
</reference>
<dbReference type="RefSeq" id="WP_007017807.1">
    <property type="nucleotide sequence ID" value="NZ_CH724114.1"/>
</dbReference>
<dbReference type="Gene3D" id="2.40.30.170">
    <property type="match status" value="1"/>
</dbReference>
<comment type="similarity">
    <text evidence="1">Belongs to the membrane fusion protein (MFP) (TC 8.A.1) family.</text>
</comment>
<dbReference type="InterPro" id="IPR058792">
    <property type="entry name" value="Beta-barrel_RND_2"/>
</dbReference>
<feature type="domain" description="YknX-like C-terminal permuted SH3-like" evidence="5">
    <location>
        <begin position="265"/>
        <end position="331"/>
    </location>
</feature>
<protein>
    <submittedName>
        <fullName evidence="6">Putative HlyD-like secretion protein</fullName>
    </submittedName>
</protein>
<keyword evidence="2" id="KW-0732">Signal</keyword>
<dbReference type="EMBL" id="AAQH01000002">
    <property type="protein sequence ID" value="EAT13423.1"/>
    <property type="molecule type" value="Genomic_DNA"/>
</dbReference>
<accession>Q1N4K5</accession>
<dbReference type="GO" id="GO:1990281">
    <property type="term" value="C:efflux pump complex"/>
    <property type="evidence" value="ECO:0007669"/>
    <property type="project" value="TreeGrafter"/>
</dbReference>
<dbReference type="InterPro" id="IPR058647">
    <property type="entry name" value="BSH_CzcB-like"/>
</dbReference>
<gene>
    <name evidence="6" type="ORF">RED65_01645</name>
</gene>
<evidence type="ECO:0000256" key="1">
    <source>
        <dbReference type="ARBA" id="ARBA00009477"/>
    </source>
</evidence>
<dbReference type="Gene3D" id="2.40.420.20">
    <property type="match status" value="1"/>
</dbReference>
<organism evidence="6 7">
    <name type="scientific">Bermanella marisrubri</name>
    <dbReference type="NCBI Taxonomy" id="207949"/>
    <lineage>
        <taxon>Bacteria</taxon>
        <taxon>Pseudomonadati</taxon>
        <taxon>Pseudomonadota</taxon>
        <taxon>Gammaproteobacteria</taxon>
        <taxon>Oceanospirillales</taxon>
        <taxon>Oceanospirillaceae</taxon>
        <taxon>Bermanella</taxon>
    </lineage>
</organism>
<evidence type="ECO:0000259" key="3">
    <source>
        <dbReference type="Pfam" id="PF25954"/>
    </source>
</evidence>
<name>Q1N4K5_9GAMM</name>
<feature type="domain" description="CzcB-like barrel-sandwich hybrid" evidence="4">
    <location>
        <begin position="56"/>
        <end position="179"/>
    </location>
</feature>
<comment type="caution">
    <text evidence="6">The sequence shown here is derived from an EMBL/GenBank/DDBJ whole genome shotgun (WGS) entry which is preliminary data.</text>
</comment>
<dbReference type="SUPFAM" id="SSF111369">
    <property type="entry name" value="HlyD-like secretion proteins"/>
    <property type="match status" value="1"/>
</dbReference>
<dbReference type="Pfam" id="PF25989">
    <property type="entry name" value="YknX_C"/>
    <property type="match status" value="1"/>
</dbReference>
<evidence type="ECO:0000259" key="5">
    <source>
        <dbReference type="Pfam" id="PF25989"/>
    </source>
</evidence>
<feature type="chain" id="PRO_5004194556" evidence="2">
    <location>
        <begin position="22"/>
        <end position="347"/>
    </location>
</feature>
<feature type="signal peptide" evidence="2">
    <location>
        <begin position="1"/>
        <end position="21"/>
    </location>
</feature>
<dbReference type="Gene3D" id="1.10.287.470">
    <property type="entry name" value="Helix hairpin bin"/>
    <property type="match status" value="1"/>
</dbReference>
<evidence type="ECO:0000313" key="6">
    <source>
        <dbReference type="EMBL" id="EAT13423.1"/>
    </source>
</evidence>
<dbReference type="Pfam" id="PF25954">
    <property type="entry name" value="Beta-barrel_RND_2"/>
    <property type="match status" value="1"/>
</dbReference>
<dbReference type="FunFam" id="2.40.30.170:FF:000010">
    <property type="entry name" value="Efflux RND transporter periplasmic adaptor subunit"/>
    <property type="match status" value="1"/>
</dbReference>
<evidence type="ECO:0000259" key="4">
    <source>
        <dbReference type="Pfam" id="PF25973"/>
    </source>
</evidence>
<dbReference type="InterPro" id="IPR006143">
    <property type="entry name" value="RND_pump_MFP"/>
</dbReference>
<keyword evidence="7" id="KW-1185">Reference proteome</keyword>
<feature type="domain" description="CusB-like beta-barrel" evidence="3">
    <location>
        <begin position="187"/>
        <end position="255"/>
    </location>
</feature>
<dbReference type="Pfam" id="PF25973">
    <property type="entry name" value="BSH_CzcB"/>
    <property type="match status" value="1"/>
</dbReference>
<dbReference type="STRING" id="207949.RED65_01645"/>
<dbReference type="NCBIfam" id="TIGR01730">
    <property type="entry name" value="RND_mfp"/>
    <property type="match status" value="1"/>
</dbReference>
<dbReference type="PANTHER" id="PTHR30469">
    <property type="entry name" value="MULTIDRUG RESISTANCE PROTEIN MDTA"/>
    <property type="match status" value="1"/>
</dbReference>
<dbReference type="InterPro" id="IPR058637">
    <property type="entry name" value="YknX-like_C"/>
</dbReference>